<dbReference type="Proteomes" id="UP000546162">
    <property type="component" value="Unassembled WGS sequence"/>
</dbReference>
<name>A0A7W7H025_9ACTN</name>
<dbReference type="RefSeq" id="WP_185041941.1">
    <property type="nucleotide sequence ID" value="NZ_BAABFG010000005.1"/>
</dbReference>
<dbReference type="EMBL" id="JACHNB010000001">
    <property type="protein sequence ID" value="MBB4741458.1"/>
    <property type="molecule type" value="Genomic_DNA"/>
</dbReference>
<comment type="caution">
    <text evidence="1">The sequence shown here is derived from an EMBL/GenBank/DDBJ whole genome shotgun (WGS) entry which is preliminary data.</text>
</comment>
<reference evidence="1 2" key="1">
    <citation type="submission" date="2020-08" db="EMBL/GenBank/DDBJ databases">
        <title>Sequencing the genomes of 1000 actinobacteria strains.</title>
        <authorList>
            <person name="Klenk H.-P."/>
        </authorList>
    </citation>
    <scope>NUCLEOTIDE SEQUENCE [LARGE SCALE GENOMIC DNA]</scope>
    <source>
        <strain evidence="1 2">DSM 45809</strain>
    </source>
</reference>
<gene>
    <name evidence="1" type="ORF">BJY16_004917</name>
</gene>
<organism evidence="1 2">
    <name type="scientific">Actinoplanes octamycinicus</name>
    <dbReference type="NCBI Taxonomy" id="135948"/>
    <lineage>
        <taxon>Bacteria</taxon>
        <taxon>Bacillati</taxon>
        <taxon>Actinomycetota</taxon>
        <taxon>Actinomycetes</taxon>
        <taxon>Micromonosporales</taxon>
        <taxon>Micromonosporaceae</taxon>
        <taxon>Actinoplanes</taxon>
    </lineage>
</organism>
<evidence type="ECO:0000313" key="2">
    <source>
        <dbReference type="Proteomes" id="UP000546162"/>
    </source>
</evidence>
<accession>A0A7W7H025</accession>
<proteinExistence type="predicted"/>
<sequence length="178" mass="20346">METPLHPASGLRKARWTDQDLDAMYWDRCQVHALAVTDDEGPPDDLSPEEFAEWDDIDPTAPSAVELHFDLDYIVGRVEHGQWRSVDFWVAPATLTFSSVWDVNGGFRSLCRRMDLDRPVMTREPGKHDSWHLRGSELELSFTAVGWGLVVRRPPVLGRRRLRMAERGGISFDRTPFG</sequence>
<keyword evidence="2" id="KW-1185">Reference proteome</keyword>
<protein>
    <submittedName>
        <fullName evidence="1">Uncharacterized protein</fullName>
    </submittedName>
</protein>
<dbReference type="AlphaFoldDB" id="A0A7W7H025"/>
<evidence type="ECO:0000313" key="1">
    <source>
        <dbReference type="EMBL" id="MBB4741458.1"/>
    </source>
</evidence>